<evidence type="ECO:0000313" key="2">
    <source>
        <dbReference type="EMBL" id="MBB6344448.1"/>
    </source>
</evidence>
<keyword evidence="3" id="KW-1185">Reference proteome</keyword>
<name>A0A7X0EUH7_9ACTN</name>
<keyword evidence="1" id="KW-0812">Transmembrane</keyword>
<dbReference type="RefSeq" id="WP_185082562.1">
    <property type="nucleotide sequence ID" value="NZ_JACHJB010000001.1"/>
</dbReference>
<organism evidence="2 3">
    <name type="scientific">Nonomuraea muscovyensis</name>
    <dbReference type="NCBI Taxonomy" id="1124761"/>
    <lineage>
        <taxon>Bacteria</taxon>
        <taxon>Bacillati</taxon>
        <taxon>Actinomycetota</taxon>
        <taxon>Actinomycetes</taxon>
        <taxon>Streptosporangiales</taxon>
        <taxon>Streptosporangiaceae</taxon>
        <taxon>Nonomuraea</taxon>
    </lineage>
</organism>
<keyword evidence="1" id="KW-1133">Transmembrane helix</keyword>
<proteinExistence type="predicted"/>
<feature type="transmembrane region" description="Helical" evidence="1">
    <location>
        <begin position="33"/>
        <end position="49"/>
    </location>
</feature>
<dbReference type="EMBL" id="JACHJB010000001">
    <property type="protein sequence ID" value="MBB6344448.1"/>
    <property type="molecule type" value="Genomic_DNA"/>
</dbReference>
<evidence type="ECO:0000313" key="3">
    <source>
        <dbReference type="Proteomes" id="UP000583800"/>
    </source>
</evidence>
<dbReference type="AlphaFoldDB" id="A0A7X0EUH7"/>
<keyword evidence="1" id="KW-0472">Membrane</keyword>
<gene>
    <name evidence="2" type="ORF">FHU36_000957</name>
</gene>
<comment type="caution">
    <text evidence="2">The sequence shown here is derived from an EMBL/GenBank/DDBJ whole genome shotgun (WGS) entry which is preliminary data.</text>
</comment>
<dbReference type="Proteomes" id="UP000583800">
    <property type="component" value="Unassembled WGS sequence"/>
</dbReference>
<evidence type="ECO:0000256" key="1">
    <source>
        <dbReference type="SAM" id="Phobius"/>
    </source>
</evidence>
<accession>A0A7X0EUH7</accession>
<sequence length="52" mass="5398">MGRTLLIIAAVVAALLLLGPLVGLALTLLKWGLIIGAVAVGIMFVAKWAKRT</sequence>
<reference evidence="2 3" key="1">
    <citation type="submission" date="2020-08" db="EMBL/GenBank/DDBJ databases">
        <title>Sequencing the genomes of 1000 actinobacteria strains.</title>
        <authorList>
            <person name="Klenk H.-P."/>
        </authorList>
    </citation>
    <scope>NUCLEOTIDE SEQUENCE [LARGE SCALE GENOMIC DNA]</scope>
    <source>
        <strain evidence="2 3">DSM 45913</strain>
    </source>
</reference>
<protein>
    <submittedName>
        <fullName evidence="2">Uncharacterized protein</fullName>
    </submittedName>
</protein>